<feature type="domain" description="Ketosynthase family 3 (KS3)" evidence="7">
    <location>
        <begin position="4"/>
        <end position="429"/>
    </location>
</feature>
<dbReference type="InterPro" id="IPR020841">
    <property type="entry name" value="PKS_Beta-ketoAc_synthase_dom"/>
</dbReference>
<evidence type="ECO:0000256" key="2">
    <source>
        <dbReference type="ARBA" id="ARBA00022553"/>
    </source>
</evidence>
<dbReference type="CDD" id="cd00833">
    <property type="entry name" value="PKS"/>
    <property type="match status" value="1"/>
</dbReference>
<dbReference type="OrthoDB" id="5478077at2"/>
<dbReference type="PROSITE" id="PS52004">
    <property type="entry name" value="KS3_2"/>
    <property type="match status" value="1"/>
</dbReference>
<dbReference type="PROSITE" id="PS00012">
    <property type="entry name" value="PHOSPHOPANTETHEINE"/>
    <property type="match status" value="1"/>
</dbReference>
<dbReference type="SUPFAM" id="SSF55048">
    <property type="entry name" value="Probable ACP-binding domain of malonyl-CoA ACP transacylase"/>
    <property type="match status" value="1"/>
</dbReference>
<dbReference type="Gene3D" id="3.40.47.10">
    <property type="match status" value="1"/>
</dbReference>
<dbReference type="SUPFAM" id="SSF47336">
    <property type="entry name" value="ACP-like"/>
    <property type="match status" value="1"/>
</dbReference>
<dbReference type="Pfam" id="PF02801">
    <property type="entry name" value="Ketoacyl-synt_C"/>
    <property type="match status" value="1"/>
</dbReference>
<dbReference type="Pfam" id="PF21089">
    <property type="entry name" value="PKS_DH_N"/>
    <property type="match status" value="1"/>
</dbReference>
<dbReference type="InterPro" id="IPR036291">
    <property type="entry name" value="NAD(P)-bd_dom_sf"/>
</dbReference>
<dbReference type="InterPro" id="IPR006162">
    <property type="entry name" value="Ppantetheine_attach_site"/>
</dbReference>
<proteinExistence type="predicted"/>
<evidence type="ECO:0000256" key="1">
    <source>
        <dbReference type="ARBA" id="ARBA00022450"/>
    </source>
</evidence>
<evidence type="ECO:0000259" key="7">
    <source>
        <dbReference type="PROSITE" id="PS52004"/>
    </source>
</evidence>
<dbReference type="RefSeq" id="WP_092381632.1">
    <property type="nucleotide sequence ID" value="NZ_BOPI01000004.1"/>
</dbReference>
<dbReference type="InterPro" id="IPR014030">
    <property type="entry name" value="Ketoacyl_synth_N"/>
</dbReference>
<dbReference type="InterPro" id="IPR050091">
    <property type="entry name" value="PKS_NRPS_Biosynth_Enz"/>
</dbReference>
<reference evidence="10" key="1">
    <citation type="submission" date="2016-10" db="EMBL/GenBank/DDBJ databases">
        <authorList>
            <person name="Varghese N."/>
            <person name="Submissions S."/>
        </authorList>
    </citation>
    <scope>NUCLEOTIDE SEQUENCE [LARGE SCALE GENOMIC DNA]</scope>
    <source>
        <strain evidence="10">CGMCC 4.7038</strain>
    </source>
</reference>
<dbReference type="PANTHER" id="PTHR43775:SF37">
    <property type="entry name" value="SI:DKEY-61P9.11"/>
    <property type="match status" value="1"/>
</dbReference>
<dbReference type="InterPro" id="IPR016036">
    <property type="entry name" value="Malonyl_transacylase_ACP-bd"/>
</dbReference>
<dbReference type="InterPro" id="IPR057326">
    <property type="entry name" value="KR_dom"/>
</dbReference>
<dbReference type="Pfam" id="PF00550">
    <property type="entry name" value="PP-binding"/>
    <property type="match status" value="1"/>
</dbReference>
<dbReference type="SMART" id="SM00827">
    <property type="entry name" value="PKS_AT"/>
    <property type="match status" value="1"/>
</dbReference>
<dbReference type="SMART" id="SM00825">
    <property type="entry name" value="PKS_KS"/>
    <property type="match status" value="1"/>
</dbReference>
<dbReference type="SMART" id="SM00823">
    <property type="entry name" value="PKS_PP"/>
    <property type="match status" value="1"/>
</dbReference>
<dbReference type="PROSITE" id="PS00606">
    <property type="entry name" value="KS3_1"/>
    <property type="match status" value="1"/>
</dbReference>
<dbReference type="SMART" id="SM00826">
    <property type="entry name" value="PKS_DH"/>
    <property type="match status" value="1"/>
</dbReference>
<keyword evidence="3" id="KW-0808">Transferase</keyword>
<dbReference type="InterPro" id="IPR009081">
    <property type="entry name" value="PP-bd_ACP"/>
</dbReference>
<dbReference type="InterPro" id="IPR032821">
    <property type="entry name" value="PKS_assoc"/>
</dbReference>
<sequence length="1726" mass="183047">MTSSEPIAIVGMACRFAGDVDSPETFWALLRDGRDTVGKIPDDRWSWYARQSPEHAEAVGGATRHGSFLNDIAGFDADFFDITPREAALLDPQQRIVLELAWEALEHAGIPPRGLAGGDTGVFMGVGTDDYGRRLLEDLPRVEAWTGIGGAYCAVANRVSYVLDLHGPSMTVDTACSSSLVAIHLAAQALRTGECDLALAGGVLVMAAPGLTLVLDAAGATAPDGRCKSFDADADGYGRGEGGGVVVLKRLTDARRDGDRVLAVLRGSAVRQDGRTNGIMAPNGRAQAELMRRACRDAGIDPDTVDYVEAHGTGTPVGDPLEAGALAAVYGVGRPAARPLLIGSVKPNIGHLEAGAGVAGVIKTVLALRHDLIPPSLRVTRPNPAVNWESSRVRVVREGTPWPRGARPRRAAISGYGYGGTIAHLVVEEPDPVPSRPHRPGHDGPRLYPLSGASPTALRQYADRLATRLETDPDLAATDVGHTLARRRSHLPHRAAVVAADRTELLDRLREHAATGRGGAADAAPAGERGIVWVFSGHGSHWTGLGRDLIDDTPAFADVFDRLDPVFRAEAGWSARSALLDDRAQPVDVVQPMIFAVQVALAATWRSLGLRPAAVIGHSVGEIAAAVTAGMLTLDQGARLVCRRSTLLRGVAGAGAMVIVDVDADEAERRLRGRSDVVVAITASPHASVLSGDVAAITEVAERWRADGTRVRTVNSDVAFHSPQMDPLLDGLRRAATDLSPTDAHTPVYTTALADPRSAAPRDGDYWARNLRGVVRFAQAVTAAAEDGHRLFLEVSGHPIVAHSIGDTLAGLSLADTRVAYSLRRGCAGRETLLTGLGDLYRHGAAVDWSTLWPDGDLADLPTPAWQRRRHWAAEPPAPADTTGTRHDRAGHTLLGGRTVVRGASPVDVWLTRLDHRSRPYPGEHPIRGVEIVPAAVLLNTFLSAASTGRGWFDLVDVALRTPVSVTRPRQVQVVRQGEDLRLNSRVLGDDPDEQAGWVTHIVAAADPHADLSARADAPPAVTDVLDENHVVDRLACLGVAAMGFPWVVRHLGRTADGLVADVEADADAAPGGHSWAPILDAALSIASVVFPGPEALRMPAHIARVTLSPAAVARARVTVHRRAADLVDVELVNPHDEVVGRLTGLRYGLLDRDVAQLDDRTPLVYDTAWRPAPHLPGDPPDGVVLVGGPTPLGDELAARMNERGVPCRRVTDPDQITAGELLDGHAVLVVPAEAGTDDVPGLVAANAWLLARTARRVAAGRGARLWCVTRGVRTGTRRESLGHCALWGLGRIIGGERPGTWGGVVDVGDDGRDLSTLVTLVGTGHGEDVVAVREGDALVPRLRAVTEGPQAPPLSCRPDGTYLISGGLGALGLEVATWLAARGARRIVLVGRRGLPTRETWDRLTDPGQRAAVRTIRALERSGVTVAVAPLDIADPDQAARLLRTATFGMPPVRGVVHAAGVLDDRTVDTLDEPSLRRVLRPKVAAMTLHTLFPPGSTDFFVLFSSAGQLLGLPGQASYAAGNSFLDGLARYRRAAGDTGTRSIRWTSWRGLGMSTSSAVIDAELAARGTADVSTAEAFAAWEQAHRHDLGEPVVLRVLPETAGGRRPPLLGELESGNGTDLAPDGGDPPWAGLDVAALRAHLRERISAQVADETRLPGSEIDPHRPLSEMGLDSVMTTRIRVALEREFRLPLPTTLLWDRPTVEGVAEFLASHLTSTTGTRSTR</sequence>
<dbReference type="PROSITE" id="PS52019">
    <property type="entry name" value="PKS_MFAS_DH"/>
    <property type="match status" value="1"/>
</dbReference>
<evidence type="ECO:0000313" key="9">
    <source>
        <dbReference type="EMBL" id="SEJ82075.1"/>
    </source>
</evidence>
<organism evidence="9 10">
    <name type="scientific">Micromonospora phaseoli</name>
    <dbReference type="NCBI Taxonomy" id="1144548"/>
    <lineage>
        <taxon>Bacteria</taxon>
        <taxon>Bacillati</taxon>
        <taxon>Actinomycetota</taxon>
        <taxon>Actinomycetes</taxon>
        <taxon>Micromonosporales</taxon>
        <taxon>Micromonosporaceae</taxon>
        <taxon>Micromonospora</taxon>
    </lineage>
</organism>
<feature type="domain" description="PKS/mFAS DH" evidence="8">
    <location>
        <begin position="892"/>
        <end position="1157"/>
    </location>
</feature>
<feature type="domain" description="Carrier" evidence="6">
    <location>
        <begin position="1642"/>
        <end position="1716"/>
    </location>
</feature>
<dbReference type="SUPFAM" id="SSF52151">
    <property type="entry name" value="FabD/lysophospholipase-like"/>
    <property type="match status" value="1"/>
</dbReference>
<dbReference type="SMART" id="SM01294">
    <property type="entry name" value="PKS_PP_betabranch"/>
    <property type="match status" value="1"/>
</dbReference>
<evidence type="ECO:0000256" key="4">
    <source>
        <dbReference type="PROSITE-ProRule" id="PRU01363"/>
    </source>
</evidence>
<dbReference type="Gene3D" id="3.30.70.3290">
    <property type="match status" value="1"/>
</dbReference>
<dbReference type="InterPro" id="IPR014043">
    <property type="entry name" value="Acyl_transferase_dom"/>
</dbReference>
<dbReference type="SUPFAM" id="SSF53901">
    <property type="entry name" value="Thiolase-like"/>
    <property type="match status" value="1"/>
</dbReference>
<dbReference type="InterPro" id="IPR036736">
    <property type="entry name" value="ACP-like_sf"/>
</dbReference>
<dbReference type="Gene3D" id="3.40.366.10">
    <property type="entry name" value="Malonyl-Coenzyme A Acyl Carrier Protein, domain 2"/>
    <property type="match status" value="1"/>
</dbReference>
<dbReference type="Gene3D" id="3.40.50.720">
    <property type="entry name" value="NAD(P)-binding Rossmann-like Domain"/>
    <property type="match status" value="1"/>
</dbReference>
<dbReference type="InterPro" id="IPR016035">
    <property type="entry name" value="Acyl_Trfase/lysoPLipase"/>
</dbReference>
<name>A0A1H7C8V2_9ACTN</name>
<dbReference type="InterPro" id="IPR020806">
    <property type="entry name" value="PKS_PP-bd"/>
</dbReference>
<keyword evidence="2" id="KW-0597">Phosphoprotein</keyword>
<dbReference type="InterPro" id="IPR042104">
    <property type="entry name" value="PKS_dehydratase_sf"/>
</dbReference>
<dbReference type="Pfam" id="PF00109">
    <property type="entry name" value="ketoacyl-synt"/>
    <property type="match status" value="1"/>
</dbReference>
<dbReference type="Pfam" id="PF16197">
    <property type="entry name" value="KAsynt_C_assoc"/>
    <property type="match status" value="1"/>
</dbReference>
<dbReference type="InterPro" id="IPR016039">
    <property type="entry name" value="Thiolase-like"/>
</dbReference>
<feature type="region of interest" description="C-terminal hotdog fold" evidence="4">
    <location>
        <begin position="1023"/>
        <end position="1157"/>
    </location>
</feature>
<dbReference type="GO" id="GO:0004312">
    <property type="term" value="F:fatty acid synthase activity"/>
    <property type="evidence" value="ECO:0007669"/>
    <property type="project" value="TreeGrafter"/>
</dbReference>
<dbReference type="GO" id="GO:0006633">
    <property type="term" value="P:fatty acid biosynthetic process"/>
    <property type="evidence" value="ECO:0007669"/>
    <property type="project" value="InterPro"/>
</dbReference>
<dbReference type="InterPro" id="IPR020807">
    <property type="entry name" value="PKS_DH"/>
</dbReference>
<dbReference type="SUPFAM" id="SSF51735">
    <property type="entry name" value="NAD(P)-binding Rossmann-fold domains"/>
    <property type="match status" value="2"/>
</dbReference>
<evidence type="ECO:0000256" key="3">
    <source>
        <dbReference type="ARBA" id="ARBA00022679"/>
    </source>
</evidence>
<dbReference type="Proteomes" id="UP000198707">
    <property type="component" value="Unassembled WGS sequence"/>
</dbReference>
<dbReference type="FunFam" id="3.40.47.10:FF:000019">
    <property type="entry name" value="Polyketide synthase type I"/>
    <property type="match status" value="1"/>
</dbReference>
<dbReference type="GO" id="GO:0031177">
    <property type="term" value="F:phosphopantetheine binding"/>
    <property type="evidence" value="ECO:0007669"/>
    <property type="project" value="InterPro"/>
</dbReference>
<dbReference type="Gene3D" id="1.10.1200.10">
    <property type="entry name" value="ACP-like"/>
    <property type="match status" value="1"/>
</dbReference>
<dbReference type="InterPro" id="IPR049552">
    <property type="entry name" value="PKS_DH_N"/>
</dbReference>
<dbReference type="Gene3D" id="3.10.129.110">
    <property type="entry name" value="Polyketide synthase dehydratase"/>
    <property type="match status" value="1"/>
</dbReference>
<feature type="region of interest" description="Disordered" evidence="5">
    <location>
        <begin position="432"/>
        <end position="453"/>
    </location>
</feature>
<dbReference type="InterPro" id="IPR001227">
    <property type="entry name" value="Ac_transferase_dom_sf"/>
</dbReference>
<dbReference type="Pfam" id="PF00698">
    <property type="entry name" value="Acyl_transf_1"/>
    <property type="match status" value="1"/>
</dbReference>
<evidence type="ECO:0000313" key="10">
    <source>
        <dbReference type="Proteomes" id="UP000198707"/>
    </source>
</evidence>
<keyword evidence="10" id="KW-1185">Reference proteome</keyword>
<gene>
    <name evidence="9" type="ORF">SAMN05443287_10887</name>
</gene>
<keyword evidence="1" id="KW-0596">Phosphopantetheine</keyword>
<dbReference type="STRING" id="1144548.SAMN05443287_10887"/>
<protein>
    <submittedName>
        <fullName evidence="9">6-methylsalicylic acid synthase</fullName>
    </submittedName>
</protein>
<feature type="region of interest" description="N-terminal hotdog fold" evidence="4">
    <location>
        <begin position="892"/>
        <end position="1013"/>
    </location>
</feature>
<dbReference type="PROSITE" id="PS50075">
    <property type="entry name" value="CARRIER"/>
    <property type="match status" value="1"/>
</dbReference>
<evidence type="ECO:0000256" key="5">
    <source>
        <dbReference type="SAM" id="MobiDB-lite"/>
    </source>
</evidence>
<dbReference type="Pfam" id="PF08659">
    <property type="entry name" value="KR"/>
    <property type="match status" value="1"/>
</dbReference>
<dbReference type="InterPro" id="IPR013968">
    <property type="entry name" value="PKS_KR"/>
</dbReference>
<dbReference type="InterPro" id="IPR018201">
    <property type="entry name" value="Ketoacyl_synth_AS"/>
</dbReference>
<dbReference type="InterPro" id="IPR014031">
    <property type="entry name" value="Ketoacyl_synth_C"/>
</dbReference>
<dbReference type="CDD" id="cd08955">
    <property type="entry name" value="KR_2_FAS_SDR_x"/>
    <property type="match status" value="1"/>
</dbReference>
<dbReference type="SMART" id="SM00822">
    <property type="entry name" value="PKS_KR"/>
    <property type="match status" value="1"/>
</dbReference>
<dbReference type="PANTHER" id="PTHR43775">
    <property type="entry name" value="FATTY ACID SYNTHASE"/>
    <property type="match status" value="1"/>
</dbReference>
<feature type="active site" description="Proton acceptor; for dehydratase activity" evidence="4">
    <location>
        <position position="925"/>
    </location>
</feature>
<dbReference type="InterPro" id="IPR049900">
    <property type="entry name" value="PKS_mFAS_DH"/>
</dbReference>
<feature type="active site" description="Proton donor; for dehydratase activity" evidence="4">
    <location>
        <position position="1081"/>
    </location>
</feature>
<evidence type="ECO:0000259" key="8">
    <source>
        <dbReference type="PROSITE" id="PS52019"/>
    </source>
</evidence>
<accession>A0A1H7C8V2</accession>
<evidence type="ECO:0000259" key="6">
    <source>
        <dbReference type="PROSITE" id="PS50075"/>
    </source>
</evidence>
<dbReference type="EMBL" id="FNYV01000008">
    <property type="protein sequence ID" value="SEJ82075.1"/>
    <property type="molecule type" value="Genomic_DNA"/>
</dbReference>
<dbReference type="GO" id="GO:0004315">
    <property type="term" value="F:3-oxoacyl-[acyl-carrier-protein] synthase activity"/>
    <property type="evidence" value="ECO:0007669"/>
    <property type="project" value="InterPro"/>
</dbReference>